<sequence>MRDLIFAIAIITLSVLLTATILLQQRGSGLGATFGGDGNVFRTKRGLEKVLFYATIALAVIFLATAVLNLLLV</sequence>
<name>A0A2H0BRC9_9BACT</name>
<keyword evidence="3 9" id="KW-0813">Transport</keyword>
<comment type="caution">
    <text evidence="10">The sequence shown here is derived from an EMBL/GenBank/DDBJ whole genome shotgun (WGS) entry which is preliminary data.</text>
</comment>
<evidence type="ECO:0000256" key="5">
    <source>
        <dbReference type="ARBA" id="ARBA00022927"/>
    </source>
</evidence>
<proteinExistence type="inferred from homology"/>
<gene>
    <name evidence="10" type="primary">secG</name>
    <name evidence="10" type="ORF">COX00_04530</name>
</gene>
<comment type="subcellular location">
    <subcellularLocation>
        <location evidence="9">Cell membrane</location>
        <topology evidence="9">Multi-pass membrane protein</topology>
    </subcellularLocation>
    <subcellularLocation>
        <location evidence="1">Membrane</location>
        <topology evidence="1">Multi-pass membrane protein</topology>
    </subcellularLocation>
</comment>
<comment type="caution">
    <text evidence="9">Lacks conserved residue(s) required for the propagation of feature annotation.</text>
</comment>
<keyword evidence="7 9" id="KW-0811">Translocation</keyword>
<dbReference type="GO" id="GO:0009306">
    <property type="term" value="P:protein secretion"/>
    <property type="evidence" value="ECO:0007669"/>
    <property type="project" value="UniProtKB-UniRule"/>
</dbReference>
<dbReference type="InterPro" id="IPR004692">
    <property type="entry name" value="SecG"/>
</dbReference>
<evidence type="ECO:0000256" key="8">
    <source>
        <dbReference type="ARBA" id="ARBA00023136"/>
    </source>
</evidence>
<keyword evidence="4 9" id="KW-0812">Transmembrane</keyword>
<evidence type="ECO:0000256" key="6">
    <source>
        <dbReference type="ARBA" id="ARBA00022989"/>
    </source>
</evidence>
<organism evidence="10 11">
    <name type="scientific">Candidatus Uhrbacteria bacterium CG22_combo_CG10-13_8_21_14_all_47_17</name>
    <dbReference type="NCBI Taxonomy" id="1975041"/>
    <lineage>
        <taxon>Bacteria</taxon>
        <taxon>Candidatus Uhriibacteriota</taxon>
    </lineage>
</organism>
<keyword evidence="8 9" id="KW-0472">Membrane</keyword>
<dbReference type="AlphaFoldDB" id="A0A2H0BRC9"/>
<evidence type="ECO:0000256" key="3">
    <source>
        <dbReference type="ARBA" id="ARBA00022448"/>
    </source>
</evidence>
<accession>A0A2H0BRC9</accession>
<dbReference type="NCBIfam" id="TIGR00810">
    <property type="entry name" value="secG"/>
    <property type="match status" value="1"/>
</dbReference>
<keyword evidence="9" id="KW-1003">Cell membrane</keyword>
<reference evidence="10 11" key="1">
    <citation type="submission" date="2017-09" db="EMBL/GenBank/DDBJ databases">
        <title>Depth-based differentiation of microbial function through sediment-hosted aquifers and enrichment of novel symbionts in the deep terrestrial subsurface.</title>
        <authorList>
            <person name="Probst A.J."/>
            <person name="Ladd B."/>
            <person name="Jarett J.K."/>
            <person name="Geller-Mcgrath D.E."/>
            <person name="Sieber C.M."/>
            <person name="Emerson J.B."/>
            <person name="Anantharaman K."/>
            <person name="Thomas B.C."/>
            <person name="Malmstrom R."/>
            <person name="Stieglmeier M."/>
            <person name="Klingl A."/>
            <person name="Woyke T."/>
            <person name="Ryan C.M."/>
            <person name="Banfield J.F."/>
        </authorList>
    </citation>
    <scope>NUCLEOTIDE SEQUENCE [LARGE SCALE GENOMIC DNA]</scope>
    <source>
        <strain evidence="10">CG22_combo_CG10-13_8_21_14_all_47_17</strain>
    </source>
</reference>
<dbReference type="EMBL" id="PCSZ01000078">
    <property type="protein sequence ID" value="PIP60164.1"/>
    <property type="molecule type" value="Genomic_DNA"/>
</dbReference>
<evidence type="ECO:0000256" key="1">
    <source>
        <dbReference type="ARBA" id="ARBA00004141"/>
    </source>
</evidence>
<dbReference type="GO" id="GO:0015450">
    <property type="term" value="F:protein-transporting ATPase activity"/>
    <property type="evidence" value="ECO:0007669"/>
    <property type="project" value="UniProtKB-UniRule"/>
</dbReference>
<dbReference type="Proteomes" id="UP000231581">
    <property type="component" value="Unassembled WGS sequence"/>
</dbReference>
<evidence type="ECO:0000256" key="7">
    <source>
        <dbReference type="ARBA" id="ARBA00023010"/>
    </source>
</evidence>
<evidence type="ECO:0000256" key="9">
    <source>
        <dbReference type="RuleBase" id="RU365087"/>
    </source>
</evidence>
<comment type="similarity">
    <text evidence="2 9">Belongs to the SecG family.</text>
</comment>
<evidence type="ECO:0000313" key="11">
    <source>
        <dbReference type="Proteomes" id="UP000231581"/>
    </source>
</evidence>
<evidence type="ECO:0000313" key="10">
    <source>
        <dbReference type="EMBL" id="PIP60164.1"/>
    </source>
</evidence>
<protein>
    <recommendedName>
        <fullName evidence="9">Protein-export membrane protein SecG</fullName>
    </recommendedName>
</protein>
<keyword evidence="5 9" id="KW-0653">Protein transport</keyword>
<comment type="function">
    <text evidence="9">Involved in protein export. Participates in an early event of protein translocation.</text>
</comment>
<feature type="transmembrane region" description="Helical" evidence="9">
    <location>
        <begin position="50"/>
        <end position="72"/>
    </location>
</feature>
<keyword evidence="6 9" id="KW-1133">Transmembrane helix</keyword>
<evidence type="ECO:0000256" key="4">
    <source>
        <dbReference type="ARBA" id="ARBA00022692"/>
    </source>
</evidence>
<dbReference type="GO" id="GO:0005886">
    <property type="term" value="C:plasma membrane"/>
    <property type="evidence" value="ECO:0007669"/>
    <property type="project" value="UniProtKB-SubCell"/>
</dbReference>
<evidence type="ECO:0000256" key="2">
    <source>
        <dbReference type="ARBA" id="ARBA00008445"/>
    </source>
</evidence>
<dbReference type="Pfam" id="PF03840">
    <property type="entry name" value="SecG"/>
    <property type="match status" value="1"/>
</dbReference>